<dbReference type="EMBL" id="KB932217">
    <property type="protein sequence ID" value="KCV67549.1"/>
    <property type="molecule type" value="Genomic_DNA"/>
</dbReference>
<name>A0A058YZX8_FONAL</name>
<keyword evidence="2" id="KW-1185">Reference proteome</keyword>
<accession>A0A058YZX8</accession>
<sequence>MAPVRRAQPPRAGQAAGHALPGAFNVTLALSMCLGAAGPGRLVSSSVVIPPELRHTVRLSPDLLADLLGAGSPVSAIRLPARISFASESRRTIHQCLLPDASLSRGVLALPRELAEELSLWQARGPIRAMLDLDTPVVGTLLAEITGHQADGQPPADLALVASEVEQALGRSGDKLHAPVSLCLPSGRVVSIGSLLRLSCAMLPPGHFPHEWCSSDLQQHEGHFVGGVSRVVFRMPAAMVGHVPLACRALALVAGEAAGDAVLLRPVADRGLPTNGMLVSLPVLPPALDRLFGLTCQSLGEALVFDIGGRQFRLLCVGRASGCGMCRFSGHPRKERGGGGGGAEGVVCRSGRLLPAGPGPCI</sequence>
<evidence type="ECO:0000313" key="2">
    <source>
        <dbReference type="Proteomes" id="UP000030693"/>
    </source>
</evidence>
<dbReference type="GeneID" id="20530793"/>
<dbReference type="AlphaFoldDB" id="A0A058YZX8"/>
<organism evidence="1">
    <name type="scientific">Fonticula alba</name>
    <name type="common">Slime mold</name>
    <dbReference type="NCBI Taxonomy" id="691883"/>
    <lineage>
        <taxon>Eukaryota</taxon>
        <taxon>Rotosphaerida</taxon>
        <taxon>Fonticulaceae</taxon>
        <taxon>Fonticula</taxon>
    </lineage>
</organism>
<reference evidence="1" key="1">
    <citation type="submission" date="2013-04" db="EMBL/GenBank/DDBJ databases">
        <title>The Genome Sequence of Fonticula alba ATCC 38817.</title>
        <authorList>
            <consortium name="The Broad Institute Genomics Platform"/>
            <person name="Russ C."/>
            <person name="Cuomo C."/>
            <person name="Burger G."/>
            <person name="Gray M.W."/>
            <person name="Holland P.W.H."/>
            <person name="King N."/>
            <person name="Lang F.B.F."/>
            <person name="Roger A.J."/>
            <person name="Ruiz-Trillo I."/>
            <person name="Brown M."/>
            <person name="Walker B."/>
            <person name="Young S."/>
            <person name="Zeng Q."/>
            <person name="Gargeya S."/>
            <person name="Fitzgerald M."/>
            <person name="Haas B."/>
            <person name="Abouelleil A."/>
            <person name="Allen A.W."/>
            <person name="Alvarado L."/>
            <person name="Arachchi H.M."/>
            <person name="Berlin A.M."/>
            <person name="Chapman S.B."/>
            <person name="Gainer-Dewar J."/>
            <person name="Goldberg J."/>
            <person name="Griggs A."/>
            <person name="Gujja S."/>
            <person name="Hansen M."/>
            <person name="Howarth C."/>
            <person name="Imamovic A."/>
            <person name="Ireland A."/>
            <person name="Larimer J."/>
            <person name="McCowan C."/>
            <person name="Murphy C."/>
            <person name="Pearson M."/>
            <person name="Poon T.W."/>
            <person name="Priest M."/>
            <person name="Roberts A."/>
            <person name="Saif S."/>
            <person name="Shea T."/>
            <person name="Sisk P."/>
            <person name="Sykes S."/>
            <person name="Wortman J."/>
            <person name="Nusbaum C."/>
            <person name="Birren B."/>
        </authorList>
    </citation>
    <scope>NUCLEOTIDE SEQUENCE [LARGE SCALE GENOMIC DNA]</scope>
    <source>
        <strain evidence="1">ATCC 38817</strain>
    </source>
</reference>
<dbReference type="RefSeq" id="XP_009498110.1">
    <property type="nucleotide sequence ID" value="XM_009499835.1"/>
</dbReference>
<gene>
    <name evidence="1" type="ORF">H696_06068</name>
</gene>
<proteinExistence type="predicted"/>
<protein>
    <submittedName>
        <fullName evidence="1">Uncharacterized protein</fullName>
    </submittedName>
</protein>
<evidence type="ECO:0000313" key="1">
    <source>
        <dbReference type="EMBL" id="KCV67549.1"/>
    </source>
</evidence>
<dbReference type="Proteomes" id="UP000030693">
    <property type="component" value="Unassembled WGS sequence"/>
</dbReference>